<dbReference type="AlphaFoldDB" id="A0A174WHU9"/>
<keyword evidence="1" id="KW-0808">Transferase</keyword>
<dbReference type="Proteomes" id="UP000095541">
    <property type="component" value="Unassembled WGS sequence"/>
</dbReference>
<gene>
    <name evidence="1" type="ORF">ERS852557_04815</name>
</gene>
<organism evidence="1 2">
    <name type="scientific">Bacteroides thetaiotaomicron</name>
    <dbReference type="NCBI Taxonomy" id="818"/>
    <lineage>
        <taxon>Bacteria</taxon>
        <taxon>Pseudomonadati</taxon>
        <taxon>Bacteroidota</taxon>
        <taxon>Bacteroidia</taxon>
        <taxon>Bacteroidales</taxon>
        <taxon>Bacteroidaceae</taxon>
        <taxon>Bacteroides</taxon>
    </lineage>
</organism>
<evidence type="ECO:0000313" key="2">
    <source>
        <dbReference type="Proteomes" id="UP000095541"/>
    </source>
</evidence>
<dbReference type="SUPFAM" id="SSF53756">
    <property type="entry name" value="UDP-Glycosyltransferase/glycogen phosphorylase"/>
    <property type="match status" value="1"/>
</dbReference>
<evidence type="ECO:0000313" key="1">
    <source>
        <dbReference type="EMBL" id="CUQ46884.1"/>
    </source>
</evidence>
<accession>A0A174WHU9</accession>
<dbReference type="RefSeq" id="WP_055221976.1">
    <property type="nucleotide sequence ID" value="NZ_CZBI01000013.1"/>
</dbReference>
<dbReference type="Pfam" id="PF13692">
    <property type="entry name" value="Glyco_trans_1_4"/>
    <property type="match status" value="1"/>
</dbReference>
<proteinExistence type="predicted"/>
<dbReference type="Gene3D" id="3.40.50.2000">
    <property type="entry name" value="Glycogen Phosphorylase B"/>
    <property type="match status" value="1"/>
</dbReference>
<reference evidence="1 2" key="1">
    <citation type="submission" date="2015-09" db="EMBL/GenBank/DDBJ databases">
        <authorList>
            <consortium name="Pathogen Informatics"/>
        </authorList>
    </citation>
    <scope>NUCLEOTIDE SEQUENCE [LARGE SCALE GENOMIC DNA]</scope>
    <source>
        <strain evidence="1 2">2789STDY5834945</strain>
    </source>
</reference>
<dbReference type="PANTHER" id="PTHR12526">
    <property type="entry name" value="GLYCOSYLTRANSFERASE"/>
    <property type="match status" value="1"/>
</dbReference>
<dbReference type="GO" id="GO:0016740">
    <property type="term" value="F:transferase activity"/>
    <property type="evidence" value="ECO:0007669"/>
    <property type="project" value="UniProtKB-KW"/>
</dbReference>
<dbReference type="CDD" id="cd03801">
    <property type="entry name" value="GT4_PimA-like"/>
    <property type="match status" value="1"/>
</dbReference>
<dbReference type="EMBL" id="CZBI01000013">
    <property type="protein sequence ID" value="CUQ46884.1"/>
    <property type="molecule type" value="Genomic_DNA"/>
</dbReference>
<sequence>MSAKIHVVGNKVNVPDSSRISKHEHSNVIVFIGKMSYDPNIIAVLYFVNNIFPSLCVEFPNLQFIIVGAHPDKRIQKLASYDNITVTGYVDSIEPFYQKAAIVIAPMLTGAGIQNKIIQAMSYGCCVMTTSIGAEGLNIKNNEIAVFDGDQQMKEGLLYLLNNPELRREMGINARQYVIDNLSNDIIAHQFWAFMDDPMNK</sequence>
<name>A0A174WHU9_BACT4</name>
<protein>
    <submittedName>
        <fullName evidence="1">Glycosyltransferase</fullName>
    </submittedName>
</protein>